<dbReference type="EMBL" id="JAJNOC010000012">
    <property type="protein sequence ID" value="MCD2519355.1"/>
    <property type="molecule type" value="Genomic_DNA"/>
</dbReference>
<sequence length="64" mass="6508">MSTITTAIKTFIADEDGVTAIEYGLIAALIGVVMASVAGDVGNKIKDAFTYIAEQFDAVPAAGA</sequence>
<protein>
    <submittedName>
        <fullName evidence="2">Flp family type IVb pilin</fullName>
    </submittedName>
</protein>
<evidence type="ECO:0000313" key="2">
    <source>
        <dbReference type="EMBL" id="MCD2519355.1"/>
    </source>
</evidence>
<reference evidence="2" key="1">
    <citation type="submission" date="2021-11" db="EMBL/GenBank/DDBJ databases">
        <title>The complete genome of Massilia sp sp. G4R7.</title>
        <authorList>
            <person name="Liu L."/>
            <person name="Yue J."/>
            <person name="Yuan J."/>
            <person name="Yang F."/>
            <person name="Li L."/>
        </authorList>
    </citation>
    <scope>NUCLEOTIDE SEQUENCE</scope>
    <source>
        <strain evidence="2">G4R7</strain>
    </source>
</reference>
<keyword evidence="3" id="KW-1185">Reference proteome</keyword>
<dbReference type="RefSeq" id="WP_231060626.1">
    <property type="nucleotide sequence ID" value="NZ_JAJNOC010000012.1"/>
</dbReference>
<dbReference type="InterPro" id="IPR007047">
    <property type="entry name" value="Flp_Fap"/>
</dbReference>
<feature type="transmembrane region" description="Helical" evidence="1">
    <location>
        <begin position="20"/>
        <end position="39"/>
    </location>
</feature>
<name>A0ABS8QC95_9BURK</name>
<organism evidence="2 3">
    <name type="scientific">Massilia phyllostachyos</name>
    <dbReference type="NCBI Taxonomy" id="2898585"/>
    <lineage>
        <taxon>Bacteria</taxon>
        <taxon>Pseudomonadati</taxon>
        <taxon>Pseudomonadota</taxon>
        <taxon>Betaproteobacteria</taxon>
        <taxon>Burkholderiales</taxon>
        <taxon>Oxalobacteraceae</taxon>
        <taxon>Telluria group</taxon>
        <taxon>Massilia</taxon>
    </lineage>
</organism>
<accession>A0ABS8QC95</accession>
<proteinExistence type="predicted"/>
<keyword evidence="1" id="KW-0812">Transmembrane</keyword>
<dbReference type="Pfam" id="PF04964">
    <property type="entry name" value="Flp_Fap"/>
    <property type="match status" value="1"/>
</dbReference>
<keyword evidence="1" id="KW-1133">Transmembrane helix</keyword>
<dbReference type="Proteomes" id="UP001179361">
    <property type="component" value="Unassembled WGS sequence"/>
</dbReference>
<comment type="caution">
    <text evidence="2">The sequence shown here is derived from an EMBL/GenBank/DDBJ whole genome shotgun (WGS) entry which is preliminary data.</text>
</comment>
<evidence type="ECO:0000256" key="1">
    <source>
        <dbReference type="SAM" id="Phobius"/>
    </source>
</evidence>
<gene>
    <name evidence="2" type="ORF">LQ564_23925</name>
</gene>
<evidence type="ECO:0000313" key="3">
    <source>
        <dbReference type="Proteomes" id="UP001179361"/>
    </source>
</evidence>
<keyword evidence="1" id="KW-0472">Membrane</keyword>